<gene>
    <name evidence="7" type="primary">ple</name>
</gene>
<evidence type="ECO:0000256" key="5">
    <source>
        <dbReference type="ARBA" id="ARBA00023022"/>
    </source>
</evidence>
<evidence type="ECO:0000256" key="2">
    <source>
        <dbReference type="ARBA" id="ARBA00007419"/>
    </source>
</evidence>
<sequence length="68" mass="7721">MKFTATFLMLFIFVLMVEPGECGWKKWFNRAKKVGKTVGGLAVDHYLGKQPELDKRAVDEDPSAIVFD</sequence>
<comment type="subcellular location">
    <subcellularLocation>
        <location evidence="1">Secreted</location>
    </subcellularLocation>
</comment>
<evidence type="ECO:0000256" key="6">
    <source>
        <dbReference type="SAM" id="SignalP"/>
    </source>
</evidence>
<feature type="chain" id="PRO_5004291469" evidence="6">
    <location>
        <begin position="23"/>
        <end position="68"/>
    </location>
</feature>
<keyword evidence="3" id="KW-0964">Secreted</keyword>
<evidence type="ECO:0000256" key="4">
    <source>
        <dbReference type="ARBA" id="ARBA00022529"/>
    </source>
</evidence>
<proteinExistence type="inferred from homology"/>
<keyword evidence="6" id="KW-0732">Signal</keyword>
<comment type="similarity">
    <text evidence="2">Belongs to the pleurocidin family.</text>
</comment>
<evidence type="ECO:0000256" key="1">
    <source>
        <dbReference type="ARBA" id="ARBA00004613"/>
    </source>
</evidence>
<organism evidence="7">
    <name type="scientific">Hippoglossoides platessoides</name>
    <name type="common">American plaice</name>
    <dbReference type="NCBI Taxonomy" id="34817"/>
    <lineage>
        <taxon>Eukaryota</taxon>
        <taxon>Metazoa</taxon>
        <taxon>Chordata</taxon>
        <taxon>Craniata</taxon>
        <taxon>Vertebrata</taxon>
        <taxon>Euteleostomi</taxon>
        <taxon>Actinopterygii</taxon>
        <taxon>Neopterygii</taxon>
        <taxon>Teleostei</taxon>
        <taxon>Neoteleostei</taxon>
        <taxon>Acanthomorphata</taxon>
        <taxon>Carangaria</taxon>
        <taxon>Pleuronectiformes</taxon>
        <taxon>Pleuronectoidei</taxon>
        <taxon>Pleuronectidae</taxon>
        <taxon>Hippoglossoides</taxon>
    </lineage>
</organism>
<reference evidence="7" key="1">
    <citation type="journal article" date="2003" name="Antimicrob. Agents Chemother.">
        <title>Novel antimicrobial peptides derived from flatfish genes.</title>
        <authorList>
            <person name="Patrzykat A."/>
            <person name="Gallant J.W."/>
            <person name="Seo J.K."/>
            <person name="Pytyck J."/>
            <person name="Douglas S.E."/>
        </authorList>
    </citation>
    <scope>NUCLEOTIDE SEQUENCE</scope>
</reference>
<dbReference type="EMBL" id="AY273173">
    <property type="protein sequence ID" value="AAP55794.1"/>
    <property type="molecule type" value="Genomic_DNA"/>
</dbReference>
<name>Q7SZH3_9PLEU</name>
<dbReference type="GO" id="GO:0005576">
    <property type="term" value="C:extracellular region"/>
    <property type="evidence" value="ECO:0007669"/>
    <property type="project" value="UniProtKB-SubCell"/>
</dbReference>
<feature type="signal peptide" evidence="6">
    <location>
        <begin position="1"/>
        <end position="22"/>
    </location>
</feature>
<accession>Q7SZH3</accession>
<dbReference type="Pfam" id="PF08107">
    <property type="entry name" value="Antimicrobial12"/>
    <property type="match status" value="1"/>
</dbReference>
<dbReference type="InterPro" id="IPR012515">
    <property type="entry name" value="Antimicrobial12"/>
</dbReference>
<evidence type="ECO:0000256" key="3">
    <source>
        <dbReference type="ARBA" id="ARBA00022525"/>
    </source>
</evidence>
<keyword evidence="5" id="KW-0044">Antibiotic</keyword>
<dbReference type="AlphaFoldDB" id="Q7SZH3"/>
<evidence type="ECO:0000313" key="7">
    <source>
        <dbReference type="EMBL" id="AAP55794.1"/>
    </source>
</evidence>
<protein>
    <submittedName>
        <fullName evidence="7">Pleurocidin-like peptide AP2</fullName>
    </submittedName>
</protein>
<dbReference type="GO" id="GO:0042742">
    <property type="term" value="P:defense response to bacterium"/>
    <property type="evidence" value="ECO:0007669"/>
    <property type="project" value="UniProtKB-KW"/>
</dbReference>
<keyword evidence="4" id="KW-0929">Antimicrobial</keyword>